<comment type="caution">
    <text evidence="2">The sequence shown here is derived from an EMBL/GenBank/DDBJ whole genome shotgun (WGS) entry which is preliminary data.</text>
</comment>
<dbReference type="Gene3D" id="3.30.750.24">
    <property type="entry name" value="STAS domain"/>
    <property type="match status" value="1"/>
</dbReference>
<dbReference type="Pfam" id="PF01740">
    <property type="entry name" value="STAS"/>
    <property type="match status" value="1"/>
</dbReference>
<gene>
    <name evidence="2" type="ORF">ADA01nite_27580</name>
</gene>
<dbReference type="EMBL" id="BJXX01000125">
    <property type="protein sequence ID" value="GEN35298.1"/>
    <property type="molecule type" value="Genomic_DNA"/>
</dbReference>
<sequence>MAIRVFEGAAEKPDVQVEMGMVGNYQKIEFSGQLIYGQTEKAKQIILDNIREAKGYFFDVRNLSSIDSTGLGMLVTIARRLKNTDSRIAVIVEEGMMKEIFTMAKFHLIFSMVSSEAEGVRLFEGGSRPNLTLDEY</sequence>
<dbReference type="PROSITE" id="PS50801">
    <property type="entry name" value="STAS"/>
    <property type="match status" value="1"/>
</dbReference>
<dbReference type="AlphaFoldDB" id="A0A511VBK2"/>
<dbReference type="CDD" id="cd07043">
    <property type="entry name" value="STAS_anti-anti-sigma_factors"/>
    <property type="match status" value="1"/>
</dbReference>
<dbReference type="OrthoDB" id="2734025at2"/>
<dbReference type="Proteomes" id="UP000321157">
    <property type="component" value="Unassembled WGS sequence"/>
</dbReference>
<evidence type="ECO:0000259" key="1">
    <source>
        <dbReference type="PROSITE" id="PS50801"/>
    </source>
</evidence>
<proteinExistence type="predicted"/>
<dbReference type="SUPFAM" id="SSF52091">
    <property type="entry name" value="SpoIIaa-like"/>
    <property type="match status" value="1"/>
</dbReference>
<reference evidence="2 3" key="1">
    <citation type="submission" date="2019-07" db="EMBL/GenBank/DDBJ databases">
        <title>Whole genome shotgun sequence of Aneurinibacillus danicus NBRC 102444.</title>
        <authorList>
            <person name="Hosoyama A."/>
            <person name="Uohara A."/>
            <person name="Ohji S."/>
            <person name="Ichikawa N."/>
        </authorList>
    </citation>
    <scope>NUCLEOTIDE SEQUENCE [LARGE SCALE GENOMIC DNA]</scope>
    <source>
        <strain evidence="2 3">NBRC 102444</strain>
    </source>
</reference>
<organism evidence="2 3">
    <name type="scientific">Aneurinibacillus danicus</name>
    <dbReference type="NCBI Taxonomy" id="267746"/>
    <lineage>
        <taxon>Bacteria</taxon>
        <taxon>Bacillati</taxon>
        <taxon>Bacillota</taxon>
        <taxon>Bacilli</taxon>
        <taxon>Bacillales</taxon>
        <taxon>Paenibacillaceae</taxon>
        <taxon>Aneurinibacillus group</taxon>
        <taxon>Aneurinibacillus</taxon>
    </lineage>
</organism>
<accession>A0A511VBK2</accession>
<keyword evidence="3" id="KW-1185">Reference proteome</keyword>
<dbReference type="RefSeq" id="WP_146810789.1">
    <property type="nucleotide sequence ID" value="NZ_BJXX01000125.1"/>
</dbReference>
<protein>
    <recommendedName>
        <fullName evidence="1">STAS domain-containing protein</fullName>
    </recommendedName>
</protein>
<dbReference type="InterPro" id="IPR002645">
    <property type="entry name" value="STAS_dom"/>
</dbReference>
<evidence type="ECO:0000313" key="3">
    <source>
        <dbReference type="Proteomes" id="UP000321157"/>
    </source>
</evidence>
<dbReference type="InterPro" id="IPR036513">
    <property type="entry name" value="STAS_dom_sf"/>
</dbReference>
<evidence type="ECO:0000313" key="2">
    <source>
        <dbReference type="EMBL" id="GEN35298.1"/>
    </source>
</evidence>
<feature type="domain" description="STAS" evidence="1">
    <location>
        <begin position="15"/>
        <end position="106"/>
    </location>
</feature>
<name>A0A511VBK2_9BACL</name>